<organism evidence="2 3">
    <name type="scientific">Paraburkholderia fungorum</name>
    <dbReference type="NCBI Taxonomy" id="134537"/>
    <lineage>
        <taxon>Bacteria</taxon>
        <taxon>Pseudomonadati</taxon>
        <taxon>Pseudomonadota</taxon>
        <taxon>Betaproteobacteria</taxon>
        <taxon>Burkholderiales</taxon>
        <taxon>Burkholderiaceae</taxon>
        <taxon>Paraburkholderia</taxon>
    </lineage>
</organism>
<comment type="caution">
    <text evidence="2">The sequence shown here is derived from an EMBL/GenBank/DDBJ whole genome shotgun (WGS) entry which is preliminary data.</text>
</comment>
<dbReference type="EMBL" id="MCAS01000008">
    <property type="protein sequence ID" value="RKF48396.1"/>
    <property type="molecule type" value="Genomic_DNA"/>
</dbReference>
<name>A0A3R7IBD9_9BURK</name>
<proteinExistence type="predicted"/>
<gene>
    <name evidence="2" type="ORF">BCY88_22010</name>
</gene>
<evidence type="ECO:0000313" key="3">
    <source>
        <dbReference type="Proteomes" id="UP000283709"/>
    </source>
</evidence>
<keyword evidence="1" id="KW-0472">Membrane</keyword>
<keyword evidence="1" id="KW-0812">Transmembrane</keyword>
<accession>A0A3R7IBD9</accession>
<evidence type="ECO:0000313" key="2">
    <source>
        <dbReference type="EMBL" id="RKF48396.1"/>
    </source>
</evidence>
<keyword evidence="1" id="KW-1133">Transmembrane helix</keyword>
<dbReference type="AlphaFoldDB" id="A0A3R7IBD9"/>
<reference evidence="2 3" key="1">
    <citation type="submission" date="2016-07" db="EMBL/GenBank/DDBJ databases">
        <title>Genome analysis of Burkholderia fungorum ES3-20.</title>
        <authorList>
            <person name="Xu D."/>
            <person name="Yao R."/>
            <person name="Zheng S."/>
        </authorList>
    </citation>
    <scope>NUCLEOTIDE SEQUENCE [LARGE SCALE GENOMIC DNA]</scope>
    <source>
        <strain evidence="2 3">ES3-20</strain>
    </source>
</reference>
<evidence type="ECO:0000256" key="1">
    <source>
        <dbReference type="SAM" id="Phobius"/>
    </source>
</evidence>
<dbReference type="Proteomes" id="UP000283709">
    <property type="component" value="Unassembled WGS sequence"/>
</dbReference>
<dbReference type="RefSeq" id="WP_120344094.1">
    <property type="nucleotide sequence ID" value="NZ_MCAS01000008.1"/>
</dbReference>
<sequence length="84" mass="9723">MSFAALVFAASVCSPPELDVARSRYAVWFRRPVRPVDAFVVRRHSENDLMRDGFNFCFFLLAFCLDFLFGFLVWVLGLKERLAV</sequence>
<protein>
    <submittedName>
        <fullName evidence="2">Uncharacterized protein</fullName>
    </submittedName>
</protein>
<feature type="transmembrane region" description="Helical" evidence="1">
    <location>
        <begin position="53"/>
        <end position="78"/>
    </location>
</feature>